<evidence type="ECO:0000313" key="3">
    <source>
        <dbReference type="Proteomes" id="UP000504634"/>
    </source>
</evidence>
<evidence type="ECO:0000313" key="4">
    <source>
        <dbReference type="RefSeq" id="XP_030370350.1"/>
    </source>
</evidence>
<gene>
    <name evidence="4" type="primary">LOC115620970</name>
</gene>
<dbReference type="RefSeq" id="XP_030370350.1">
    <property type="nucleotide sequence ID" value="XM_030514490.1"/>
</dbReference>
<reference evidence="4" key="1">
    <citation type="submission" date="2025-08" db="UniProtKB">
        <authorList>
            <consortium name="RefSeq"/>
        </authorList>
    </citation>
    <scope>IDENTIFICATION</scope>
    <source>
        <strain evidence="4">11010-0011.00</strain>
        <tissue evidence="4">Whole body</tissue>
    </source>
</reference>
<sequence length="254" mass="26122">MKFYLWLSIALAFVVSVQGDDEGATAAPAEPAAAAAPADPAAAAAPADPAAAAAPADPAAPAAPADPAAPAAQADAAAPADPATPAAPAAPAAQSAPGAPTDNAAPAAPADAATPAVNAATAATSVNDDNEENGDEEQEDIIDVVYKPNTVPADDTVNHCGTCSIASKSALCGYNGHCFAIFKNECAMSRLNCKLRDEPMFLRKVNFGDCTMTKVKKCAPWKLEKKAEEENNKAFEYSRARLNRRGHRRRHIFD</sequence>
<feature type="region of interest" description="Disordered" evidence="1">
    <location>
        <begin position="46"/>
        <end position="118"/>
    </location>
</feature>
<name>A0A6J2T4Z4_DROLE</name>
<keyword evidence="2" id="KW-0732">Signal</keyword>
<evidence type="ECO:0000256" key="1">
    <source>
        <dbReference type="SAM" id="MobiDB-lite"/>
    </source>
</evidence>
<feature type="signal peptide" evidence="2">
    <location>
        <begin position="1"/>
        <end position="19"/>
    </location>
</feature>
<feature type="chain" id="PRO_5026892088" evidence="2">
    <location>
        <begin position="20"/>
        <end position="254"/>
    </location>
</feature>
<dbReference type="Proteomes" id="UP000504634">
    <property type="component" value="Unplaced"/>
</dbReference>
<organism evidence="3 4">
    <name type="scientific">Drosophila lebanonensis</name>
    <name type="common">Fruit fly</name>
    <name type="synonym">Scaptodrosophila lebanonensis</name>
    <dbReference type="NCBI Taxonomy" id="7225"/>
    <lineage>
        <taxon>Eukaryota</taxon>
        <taxon>Metazoa</taxon>
        <taxon>Ecdysozoa</taxon>
        <taxon>Arthropoda</taxon>
        <taxon>Hexapoda</taxon>
        <taxon>Insecta</taxon>
        <taxon>Pterygota</taxon>
        <taxon>Neoptera</taxon>
        <taxon>Endopterygota</taxon>
        <taxon>Diptera</taxon>
        <taxon>Brachycera</taxon>
        <taxon>Muscomorpha</taxon>
        <taxon>Ephydroidea</taxon>
        <taxon>Drosophilidae</taxon>
        <taxon>Scaptodrosophila</taxon>
    </lineage>
</organism>
<keyword evidence="3" id="KW-1185">Reference proteome</keyword>
<dbReference type="AlphaFoldDB" id="A0A6J2T4Z4"/>
<dbReference type="GeneID" id="115620970"/>
<protein>
    <submittedName>
        <fullName evidence="4">Sialidase-like</fullName>
    </submittedName>
</protein>
<accession>A0A6J2T4Z4</accession>
<proteinExistence type="predicted"/>
<evidence type="ECO:0000256" key="2">
    <source>
        <dbReference type="SAM" id="SignalP"/>
    </source>
</evidence>